<protein>
    <submittedName>
        <fullName evidence="1">Uncharacterized protein</fullName>
    </submittedName>
</protein>
<dbReference type="EMBL" id="JASCZI010181253">
    <property type="protein sequence ID" value="MED6179905.1"/>
    <property type="molecule type" value="Genomic_DNA"/>
</dbReference>
<comment type="caution">
    <text evidence="1">The sequence shown here is derived from an EMBL/GenBank/DDBJ whole genome shotgun (WGS) entry which is preliminary data.</text>
</comment>
<proteinExistence type="predicted"/>
<dbReference type="Proteomes" id="UP001341840">
    <property type="component" value="Unassembled WGS sequence"/>
</dbReference>
<evidence type="ECO:0000313" key="2">
    <source>
        <dbReference type="Proteomes" id="UP001341840"/>
    </source>
</evidence>
<organism evidence="1 2">
    <name type="scientific">Stylosanthes scabra</name>
    <dbReference type="NCBI Taxonomy" id="79078"/>
    <lineage>
        <taxon>Eukaryota</taxon>
        <taxon>Viridiplantae</taxon>
        <taxon>Streptophyta</taxon>
        <taxon>Embryophyta</taxon>
        <taxon>Tracheophyta</taxon>
        <taxon>Spermatophyta</taxon>
        <taxon>Magnoliopsida</taxon>
        <taxon>eudicotyledons</taxon>
        <taxon>Gunneridae</taxon>
        <taxon>Pentapetalae</taxon>
        <taxon>rosids</taxon>
        <taxon>fabids</taxon>
        <taxon>Fabales</taxon>
        <taxon>Fabaceae</taxon>
        <taxon>Papilionoideae</taxon>
        <taxon>50 kb inversion clade</taxon>
        <taxon>dalbergioids sensu lato</taxon>
        <taxon>Dalbergieae</taxon>
        <taxon>Pterocarpus clade</taxon>
        <taxon>Stylosanthes</taxon>
    </lineage>
</organism>
<gene>
    <name evidence="1" type="ORF">PIB30_005365</name>
</gene>
<name>A0ABU6W454_9FABA</name>
<keyword evidence="2" id="KW-1185">Reference proteome</keyword>
<accession>A0ABU6W454</accession>
<evidence type="ECO:0000313" key="1">
    <source>
        <dbReference type="EMBL" id="MED6179905.1"/>
    </source>
</evidence>
<reference evidence="1 2" key="1">
    <citation type="journal article" date="2023" name="Plants (Basel)">
        <title>Bridging the Gap: Combining Genomics and Transcriptomics Approaches to Understand Stylosanthes scabra, an Orphan Legume from the Brazilian Caatinga.</title>
        <authorList>
            <person name="Ferreira-Neto J.R.C."/>
            <person name="da Silva M.D."/>
            <person name="Binneck E."/>
            <person name="de Melo N.F."/>
            <person name="da Silva R.H."/>
            <person name="de Melo A.L.T.M."/>
            <person name="Pandolfi V."/>
            <person name="Bustamante F.O."/>
            <person name="Brasileiro-Vidal A.C."/>
            <person name="Benko-Iseppon A.M."/>
        </authorList>
    </citation>
    <scope>NUCLEOTIDE SEQUENCE [LARGE SCALE GENOMIC DNA]</scope>
    <source>
        <tissue evidence="1">Leaves</tissue>
    </source>
</reference>
<sequence length="68" mass="7448">MLQVRVGNFIVVRENATVNNSSEVHQFPLKIDGENVTSVTEIGNFTETRVAKDLDFAANPSVSLMIPS</sequence>